<gene>
    <name evidence="3" type="ORF">D0Z07_6224</name>
</gene>
<dbReference type="SUPFAM" id="SSF54197">
    <property type="entry name" value="HIT-like"/>
    <property type="match status" value="1"/>
</dbReference>
<evidence type="ECO:0000259" key="1">
    <source>
        <dbReference type="Pfam" id="PF09830"/>
    </source>
</evidence>
<evidence type="ECO:0000313" key="3">
    <source>
        <dbReference type="EMBL" id="KAG0646819.1"/>
    </source>
</evidence>
<evidence type="ECO:0000259" key="2">
    <source>
        <dbReference type="Pfam" id="PF19327"/>
    </source>
</evidence>
<dbReference type="AlphaFoldDB" id="A0A9P6VFE6"/>
<organism evidence="3 4">
    <name type="scientific">Hyphodiscus hymeniophilus</name>
    <dbReference type="NCBI Taxonomy" id="353542"/>
    <lineage>
        <taxon>Eukaryota</taxon>
        <taxon>Fungi</taxon>
        <taxon>Dikarya</taxon>
        <taxon>Ascomycota</taxon>
        <taxon>Pezizomycotina</taxon>
        <taxon>Leotiomycetes</taxon>
        <taxon>Helotiales</taxon>
        <taxon>Hyphodiscaceae</taxon>
        <taxon>Hyphodiscus</taxon>
    </lineage>
</organism>
<accession>A0A9P6VFE6</accession>
<dbReference type="InterPro" id="IPR036265">
    <property type="entry name" value="HIT-like_sf"/>
</dbReference>
<keyword evidence="4" id="KW-1185">Reference proteome</keyword>
<name>A0A9P6VFE6_9HELO</name>
<dbReference type="GO" id="GO:0003877">
    <property type="term" value="F:ATP:ADP adenylyltransferase activity"/>
    <property type="evidence" value="ECO:0007669"/>
    <property type="project" value="InterPro"/>
</dbReference>
<dbReference type="PANTHER" id="PTHR38420">
    <property type="entry name" value="AP-4-A PHOSPHORYLASE II"/>
    <property type="match status" value="1"/>
</dbReference>
<comment type="caution">
    <text evidence="3">The sequence shown here is derived from an EMBL/GenBank/DDBJ whole genome shotgun (WGS) entry which is preliminary data.</text>
</comment>
<dbReference type="Pfam" id="PF09830">
    <property type="entry name" value="ATP_transf"/>
    <property type="match status" value="1"/>
</dbReference>
<evidence type="ECO:0000313" key="4">
    <source>
        <dbReference type="Proteomes" id="UP000785200"/>
    </source>
</evidence>
<reference evidence="3" key="1">
    <citation type="submission" date="2019-07" db="EMBL/GenBank/DDBJ databases">
        <title>Hyphodiscus hymeniophilus genome sequencing and assembly.</title>
        <authorList>
            <person name="Kramer G."/>
            <person name="Nodwell J."/>
        </authorList>
    </citation>
    <scope>NUCLEOTIDE SEQUENCE</scope>
    <source>
        <strain evidence="3">ATCC 34498</strain>
    </source>
</reference>
<proteinExistence type="predicted"/>
<protein>
    <submittedName>
        <fullName evidence="3">Diadenosine 5</fullName>
    </submittedName>
</protein>
<feature type="domain" description="ATP adenylyltransferase C-terminal" evidence="1">
    <location>
        <begin position="185"/>
        <end position="305"/>
    </location>
</feature>
<feature type="domain" description="Ap4A phosphorylase 1/2 N-terminal" evidence="2">
    <location>
        <begin position="9"/>
        <end position="163"/>
    </location>
</feature>
<dbReference type="GO" id="GO:0009117">
    <property type="term" value="P:nucleotide metabolic process"/>
    <property type="evidence" value="ECO:0007669"/>
    <property type="project" value="InterPro"/>
</dbReference>
<sequence>MATQSISKLPILVRDAFKAAQKTGDLTFYQTQVSILQFNGLPFQVRFSPALAKKPKSNKPRDSKEVIDPFADPPEGLFIAHLPSHNLVLNKFPIIPDHFILATKVFKKQTDLLEEDDLDAAFECLRAYRENGEELFCFFNSGEHSGASQPHRHLQFLPVESMRSGIEKGQSWEVMAELLTKTPKPNLPFAYFSHTLPESPSSTLLHETYIKLHNNAYQVVHGSRPTSLTTSISYNLGLTDRVMVLCPRAADGIQIQDGNGDDIGLVALNGTVLGGTLLVKSEEEYSALCNDQSKLTDVLKAIGFPPSKVEHDGKL</sequence>
<dbReference type="PANTHER" id="PTHR38420:SF3">
    <property type="entry name" value="5',5'''-P-1,P-4-TETRAPHOSPHATE PHOSPHORYLASE 2"/>
    <property type="match status" value="1"/>
</dbReference>
<dbReference type="InterPro" id="IPR045759">
    <property type="entry name" value="Ap4A_phos1/2_N"/>
</dbReference>
<dbReference type="Proteomes" id="UP000785200">
    <property type="component" value="Unassembled WGS sequence"/>
</dbReference>
<dbReference type="Pfam" id="PF19327">
    <property type="entry name" value="Ap4A_phos_N"/>
    <property type="match status" value="1"/>
</dbReference>
<dbReference type="OrthoDB" id="10267950at2759"/>
<dbReference type="InterPro" id="IPR009163">
    <property type="entry name" value="Ap4A_phos1/2"/>
</dbReference>
<dbReference type="Gene3D" id="3.30.428.70">
    <property type="match status" value="1"/>
</dbReference>
<dbReference type="InterPro" id="IPR019200">
    <property type="entry name" value="ATP_adenylylTrfase_C"/>
</dbReference>
<dbReference type="GO" id="GO:0005524">
    <property type="term" value="F:ATP binding"/>
    <property type="evidence" value="ECO:0007669"/>
    <property type="project" value="InterPro"/>
</dbReference>
<dbReference type="EMBL" id="VNKQ01000014">
    <property type="protein sequence ID" value="KAG0646819.1"/>
    <property type="molecule type" value="Genomic_DNA"/>
</dbReference>
<dbReference type="InterPro" id="IPR043171">
    <property type="entry name" value="Ap4A_phos1/2-like"/>
</dbReference>